<organism evidence="1 2">
    <name type="scientific">Ardenticatena maritima</name>
    <dbReference type="NCBI Taxonomy" id="872965"/>
    <lineage>
        <taxon>Bacteria</taxon>
        <taxon>Bacillati</taxon>
        <taxon>Chloroflexota</taxon>
        <taxon>Ardenticatenia</taxon>
        <taxon>Ardenticatenales</taxon>
        <taxon>Ardenticatenaceae</taxon>
        <taxon>Ardenticatena</taxon>
    </lineage>
</organism>
<dbReference type="InParanoid" id="A0A0M9UDP3"/>
<comment type="caution">
    <text evidence="1">The sequence shown here is derived from an EMBL/GenBank/DDBJ whole genome shotgun (WGS) entry which is preliminary data.</text>
</comment>
<sequence length="59" mass="6552">MTGVPVHHLGKPRPSYKILCAMASVWLVFRSVNIQAHRLASSAILAMFILLAEQQTNHP</sequence>
<gene>
    <name evidence="1" type="ORF">ARMA_2620</name>
</gene>
<reference evidence="2" key="2">
    <citation type="submission" date="2015-08" db="EMBL/GenBank/DDBJ databases">
        <title>Draft Genome Sequence of a Heterotrophic Facultative Anaerobic Bacterium Ardenticatena maritima Strain 110S.</title>
        <authorList>
            <person name="Kawaichi S."/>
            <person name="Yoshida T."/>
            <person name="Sako Y."/>
            <person name="Nakamura R."/>
        </authorList>
    </citation>
    <scope>NUCLEOTIDE SEQUENCE [LARGE SCALE GENOMIC DNA]</scope>
    <source>
        <strain evidence="2">110S</strain>
    </source>
</reference>
<proteinExistence type="predicted"/>
<dbReference type="EMBL" id="BBZA01000229">
    <property type="protein sequence ID" value="GAP64197.1"/>
    <property type="molecule type" value="Genomic_DNA"/>
</dbReference>
<reference evidence="1 2" key="1">
    <citation type="journal article" date="2015" name="Genome Announc.">
        <title>Draft Genome Sequence of a Heterotrophic Facultative Anaerobic Thermophilic Bacterium, Ardenticatena maritima Strain 110ST.</title>
        <authorList>
            <person name="Kawaichi S."/>
            <person name="Yoshida T."/>
            <person name="Sako Y."/>
            <person name="Nakamura R."/>
        </authorList>
    </citation>
    <scope>NUCLEOTIDE SEQUENCE [LARGE SCALE GENOMIC DNA]</scope>
    <source>
        <strain evidence="1 2">110S</strain>
    </source>
</reference>
<keyword evidence="2" id="KW-1185">Reference proteome</keyword>
<dbReference type="AlphaFoldDB" id="A0A0M9UDP3"/>
<protein>
    <submittedName>
        <fullName evidence="1">Uncharacterized protein</fullName>
    </submittedName>
</protein>
<evidence type="ECO:0000313" key="2">
    <source>
        <dbReference type="Proteomes" id="UP000037784"/>
    </source>
</evidence>
<dbReference type="Proteomes" id="UP000037784">
    <property type="component" value="Unassembled WGS sequence"/>
</dbReference>
<accession>A0A0M9UDP3</accession>
<evidence type="ECO:0000313" key="1">
    <source>
        <dbReference type="EMBL" id="GAP64197.1"/>
    </source>
</evidence>
<name>A0A0M9UDP3_9CHLR</name>